<sequence>MKRAQHLVLYHFSIFMDFSTLLEAFFLLLLLCILWHSISKNNKTEKTRAPEPSGALPIIGHLHLLGNQAPACKTLAAIPDQYGPIYTLKFGIRPLLVVSGWEIVKDCLSTNDRTLATRAGIAAGKHLGYNHAVFALAPYGKYWRDVRKLATLQLFSNHRLDLLKHVRVQEIENFTKELSTLAENSVAWRYKKAIEKALYLTGIFVMSDAIPWLEWLDIEGHIKAMKKTSNELDSIITTWVEEHIRKRMDQGQKSDDECDFLDVMIANLQPGAEFPAIHAMLSSRQHLTGSVSTETTLTWALSLLLNHPTALKLAQEDLDNHVGRERWAKESDIKNLKYLQAIVKETLRLYPPGPLTGIHEAVEDCTIGGYYVPKGTRLVIDIWKLHRDPHIWENPCEFRPERFLTAHADIDFRGQNFYSGRRSCPAINLGLQVVHLGLARVLQGFDIAIIGGLPVDITEDSGLALPKVSPLDVVIKPRLGLELY</sequence>
<keyword evidence="8" id="KW-0812">Transmembrane</keyword>
<evidence type="ECO:0000313" key="10">
    <source>
        <dbReference type="Proteomes" id="UP001141552"/>
    </source>
</evidence>
<comment type="similarity">
    <text evidence="1">Belongs to the cytochrome P450 family.</text>
</comment>
<keyword evidence="3 7" id="KW-0479">Metal-binding</keyword>
<dbReference type="Proteomes" id="UP001141552">
    <property type="component" value="Unassembled WGS sequence"/>
</dbReference>
<proteinExistence type="inferred from homology"/>
<evidence type="ECO:0000256" key="7">
    <source>
        <dbReference type="PIRSR" id="PIRSR602401-1"/>
    </source>
</evidence>
<dbReference type="GO" id="GO:0016705">
    <property type="term" value="F:oxidoreductase activity, acting on paired donors, with incorporation or reduction of molecular oxygen"/>
    <property type="evidence" value="ECO:0007669"/>
    <property type="project" value="InterPro"/>
</dbReference>
<feature type="binding site" description="axial binding residue" evidence="7">
    <location>
        <position position="424"/>
    </location>
    <ligand>
        <name>heme</name>
        <dbReference type="ChEBI" id="CHEBI:30413"/>
    </ligand>
    <ligandPart>
        <name>Fe</name>
        <dbReference type="ChEBI" id="CHEBI:18248"/>
    </ligandPart>
</feature>
<evidence type="ECO:0000256" key="6">
    <source>
        <dbReference type="ARBA" id="ARBA00023033"/>
    </source>
</evidence>
<name>A0A9Q0FKL5_9ROSI</name>
<evidence type="ECO:0000256" key="2">
    <source>
        <dbReference type="ARBA" id="ARBA00022617"/>
    </source>
</evidence>
<dbReference type="Pfam" id="PF00067">
    <property type="entry name" value="p450"/>
    <property type="match status" value="2"/>
</dbReference>
<dbReference type="InterPro" id="IPR036396">
    <property type="entry name" value="Cyt_P450_sf"/>
</dbReference>
<keyword evidence="6" id="KW-0503">Monooxygenase</keyword>
<dbReference type="OrthoDB" id="507451at2759"/>
<dbReference type="PANTHER" id="PTHR47947">
    <property type="entry name" value="CYTOCHROME P450 82C3-RELATED"/>
    <property type="match status" value="1"/>
</dbReference>
<dbReference type="InterPro" id="IPR002401">
    <property type="entry name" value="Cyt_P450_E_grp-I"/>
</dbReference>
<comment type="cofactor">
    <cofactor evidence="7">
        <name>heme</name>
        <dbReference type="ChEBI" id="CHEBI:30413"/>
    </cofactor>
</comment>
<dbReference type="EMBL" id="JAKUCV010005011">
    <property type="protein sequence ID" value="KAJ4833156.1"/>
    <property type="molecule type" value="Genomic_DNA"/>
</dbReference>
<dbReference type="PRINTS" id="PR00385">
    <property type="entry name" value="P450"/>
</dbReference>
<dbReference type="GO" id="GO:0046246">
    <property type="term" value="P:terpene biosynthetic process"/>
    <property type="evidence" value="ECO:0007669"/>
    <property type="project" value="TreeGrafter"/>
</dbReference>
<dbReference type="InterPro" id="IPR001128">
    <property type="entry name" value="Cyt_P450"/>
</dbReference>
<evidence type="ECO:0000256" key="5">
    <source>
        <dbReference type="ARBA" id="ARBA00023004"/>
    </source>
</evidence>
<keyword evidence="8" id="KW-1133">Transmembrane helix</keyword>
<evidence type="ECO:0000313" key="9">
    <source>
        <dbReference type="EMBL" id="KAJ4833156.1"/>
    </source>
</evidence>
<evidence type="ECO:0000256" key="3">
    <source>
        <dbReference type="ARBA" id="ARBA00022723"/>
    </source>
</evidence>
<reference evidence="9" key="1">
    <citation type="submission" date="2022-02" db="EMBL/GenBank/DDBJ databases">
        <authorList>
            <person name="Henning P.M."/>
            <person name="McCubbin A.G."/>
            <person name="Shore J.S."/>
        </authorList>
    </citation>
    <scope>NUCLEOTIDE SEQUENCE</scope>
    <source>
        <strain evidence="9">F60SS</strain>
        <tissue evidence="9">Leaves</tissue>
    </source>
</reference>
<evidence type="ECO:0000256" key="8">
    <source>
        <dbReference type="SAM" id="Phobius"/>
    </source>
</evidence>
<organism evidence="9 10">
    <name type="scientific">Turnera subulata</name>
    <dbReference type="NCBI Taxonomy" id="218843"/>
    <lineage>
        <taxon>Eukaryota</taxon>
        <taxon>Viridiplantae</taxon>
        <taxon>Streptophyta</taxon>
        <taxon>Embryophyta</taxon>
        <taxon>Tracheophyta</taxon>
        <taxon>Spermatophyta</taxon>
        <taxon>Magnoliopsida</taxon>
        <taxon>eudicotyledons</taxon>
        <taxon>Gunneridae</taxon>
        <taxon>Pentapetalae</taxon>
        <taxon>rosids</taxon>
        <taxon>fabids</taxon>
        <taxon>Malpighiales</taxon>
        <taxon>Passifloraceae</taxon>
        <taxon>Turnera</taxon>
    </lineage>
</organism>
<feature type="transmembrane region" description="Helical" evidence="8">
    <location>
        <begin position="12"/>
        <end position="38"/>
    </location>
</feature>
<gene>
    <name evidence="9" type="ORF">Tsubulata_028549</name>
</gene>
<dbReference type="GO" id="GO:0020037">
    <property type="term" value="F:heme binding"/>
    <property type="evidence" value="ECO:0007669"/>
    <property type="project" value="InterPro"/>
</dbReference>
<comment type="caution">
    <text evidence="9">The sequence shown here is derived from an EMBL/GenBank/DDBJ whole genome shotgun (WGS) entry which is preliminary data.</text>
</comment>
<keyword evidence="8" id="KW-0472">Membrane</keyword>
<keyword evidence="2 7" id="KW-0349">Heme</keyword>
<dbReference type="Gene3D" id="1.10.630.10">
    <property type="entry name" value="Cytochrome P450"/>
    <property type="match status" value="1"/>
</dbReference>
<evidence type="ECO:0000256" key="4">
    <source>
        <dbReference type="ARBA" id="ARBA00023002"/>
    </source>
</evidence>
<dbReference type="GO" id="GO:0005506">
    <property type="term" value="F:iron ion binding"/>
    <property type="evidence" value="ECO:0007669"/>
    <property type="project" value="InterPro"/>
</dbReference>
<accession>A0A9Q0FKL5</accession>
<reference evidence="9" key="2">
    <citation type="journal article" date="2023" name="Plants (Basel)">
        <title>Annotation of the Turnera subulata (Passifloraceae) Draft Genome Reveals the S-Locus Evolved after the Divergence of Turneroideae from Passifloroideae in a Stepwise Manner.</title>
        <authorList>
            <person name="Henning P.M."/>
            <person name="Roalson E.H."/>
            <person name="Mir W."/>
            <person name="McCubbin A.G."/>
            <person name="Shore J.S."/>
        </authorList>
    </citation>
    <scope>NUCLEOTIDE SEQUENCE</scope>
    <source>
        <strain evidence="9">F60SS</strain>
    </source>
</reference>
<keyword evidence="4" id="KW-0560">Oxidoreductase</keyword>
<dbReference type="InterPro" id="IPR050651">
    <property type="entry name" value="Plant_Cytochrome_P450_Monoox"/>
</dbReference>
<dbReference type="PANTHER" id="PTHR47947:SF25">
    <property type="entry name" value="DIMETHYLNONATRIENE SYNTHASE"/>
    <property type="match status" value="1"/>
</dbReference>
<dbReference type="FunFam" id="1.10.630.10:FF:000026">
    <property type="entry name" value="Cytochrome P450 82C4"/>
    <property type="match status" value="1"/>
</dbReference>
<protein>
    <recommendedName>
        <fullName evidence="11">Cytochrome P450</fullName>
    </recommendedName>
</protein>
<keyword evidence="10" id="KW-1185">Reference proteome</keyword>
<dbReference type="SUPFAM" id="SSF48264">
    <property type="entry name" value="Cytochrome P450"/>
    <property type="match status" value="1"/>
</dbReference>
<keyword evidence="5 7" id="KW-0408">Iron</keyword>
<evidence type="ECO:0008006" key="11">
    <source>
        <dbReference type="Google" id="ProtNLM"/>
    </source>
</evidence>
<dbReference type="PRINTS" id="PR00463">
    <property type="entry name" value="EP450I"/>
</dbReference>
<dbReference type="AlphaFoldDB" id="A0A9Q0FKL5"/>
<evidence type="ECO:0000256" key="1">
    <source>
        <dbReference type="ARBA" id="ARBA00010617"/>
    </source>
</evidence>
<dbReference type="GO" id="GO:0004497">
    <property type="term" value="F:monooxygenase activity"/>
    <property type="evidence" value="ECO:0007669"/>
    <property type="project" value="UniProtKB-KW"/>
</dbReference>
<feature type="non-terminal residue" evidence="9">
    <location>
        <position position="484"/>
    </location>
</feature>